<accession>A0A6C0AEJ1</accession>
<organism evidence="1">
    <name type="scientific">viral metagenome</name>
    <dbReference type="NCBI Taxonomy" id="1070528"/>
    <lineage>
        <taxon>unclassified sequences</taxon>
        <taxon>metagenomes</taxon>
        <taxon>organismal metagenomes</taxon>
    </lineage>
</organism>
<name>A0A6C0AEJ1_9ZZZZ</name>
<sequence length="50" mass="5968">MTAKYIILKKNILTYFLNSLKILLILERILEILINTWNLKNIILNNLLKL</sequence>
<evidence type="ECO:0000313" key="1">
    <source>
        <dbReference type="EMBL" id="QHS78096.1"/>
    </source>
</evidence>
<reference evidence="1" key="1">
    <citation type="journal article" date="2020" name="Nature">
        <title>Giant virus diversity and host interactions through global metagenomics.</title>
        <authorList>
            <person name="Schulz F."/>
            <person name="Roux S."/>
            <person name="Paez-Espino D."/>
            <person name="Jungbluth S."/>
            <person name="Walsh D.A."/>
            <person name="Denef V.J."/>
            <person name="McMahon K.D."/>
            <person name="Konstantinidis K.T."/>
            <person name="Eloe-Fadrosh E.A."/>
            <person name="Kyrpides N.C."/>
            <person name="Woyke T."/>
        </authorList>
    </citation>
    <scope>NUCLEOTIDE SEQUENCE</scope>
    <source>
        <strain evidence="1">GVMAG-S-1021933-23</strain>
    </source>
</reference>
<proteinExistence type="predicted"/>
<protein>
    <submittedName>
        <fullName evidence="1">Uncharacterized protein</fullName>
    </submittedName>
</protein>
<dbReference type="EMBL" id="MN740594">
    <property type="protein sequence ID" value="QHS78096.1"/>
    <property type="molecule type" value="Genomic_DNA"/>
</dbReference>
<dbReference type="AlphaFoldDB" id="A0A6C0AEJ1"/>